<dbReference type="Pfam" id="PF13511">
    <property type="entry name" value="DUF4124"/>
    <property type="match status" value="1"/>
</dbReference>
<keyword evidence="1" id="KW-0175">Coiled coil</keyword>
<reference evidence="4" key="1">
    <citation type="journal article" date="2019" name="Int. J. Syst. Evol. Microbiol.">
        <title>The Global Catalogue of Microorganisms (GCM) 10K type strain sequencing project: providing services to taxonomists for standard genome sequencing and annotation.</title>
        <authorList>
            <consortium name="The Broad Institute Genomics Platform"/>
            <consortium name="The Broad Institute Genome Sequencing Center for Infectious Disease"/>
            <person name="Wu L."/>
            <person name="Ma J."/>
        </authorList>
    </citation>
    <scope>NUCLEOTIDE SEQUENCE [LARGE SCALE GENOMIC DNA]</scope>
    <source>
        <strain evidence="4">KCTC 42953</strain>
    </source>
</reference>
<name>A0ABV7JHD6_9GAMM</name>
<feature type="coiled-coil region" evidence="1">
    <location>
        <begin position="69"/>
        <end position="143"/>
    </location>
</feature>
<dbReference type="InterPro" id="IPR025392">
    <property type="entry name" value="DUF4124"/>
</dbReference>
<organism evidence="3 4">
    <name type="scientific">Marinicella sediminis</name>
    <dbReference type="NCBI Taxonomy" id="1792834"/>
    <lineage>
        <taxon>Bacteria</taxon>
        <taxon>Pseudomonadati</taxon>
        <taxon>Pseudomonadota</taxon>
        <taxon>Gammaproteobacteria</taxon>
        <taxon>Lysobacterales</taxon>
        <taxon>Marinicellaceae</taxon>
        <taxon>Marinicella</taxon>
    </lineage>
</organism>
<dbReference type="Proteomes" id="UP001595533">
    <property type="component" value="Unassembled WGS sequence"/>
</dbReference>
<gene>
    <name evidence="3" type="ORF">ACFODZ_15395</name>
</gene>
<keyword evidence="4" id="KW-1185">Reference proteome</keyword>
<comment type="caution">
    <text evidence="3">The sequence shown here is derived from an EMBL/GenBank/DDBJ whole genome shotgun (WGS) entry which is preliminary data.</text>
</comment>
<feature type="domain" description="DUF4124" evidence="2">
    <location>
        <begin position="9"/>
        <end position="57"/>
    </location>
</feature>
<evidence type="ECO:0000313" key="4">
    <source>
        <dbReference type="Proteomes" id="UP001595533"/>
    </source>
</evidence>
<accession>A0ABV7JHD6</accession>
<proteinExistence type="predicted"/>
<evidence type="ECO:0000259" key="2">
    <source>
        <dbReference type="Pfam" id="PF13511"/>
    </source>
</evidence>
<evidence type="ECO:0000256" key="1">
    <source>
        <dbReference type="SAM" id="Coils"/>
    </source>
</evidence>
<evidence type="ECO:0000313" key="3">
    <source>
        <dbReference type="EMBL" id="MFC3195638.1"/>
    </source>
</evidence>
<protein>
    <submittedName>
        <fullName evidence="3">DUF4124 domain-containing protein</fullName>
    </submittedName>
</protein>
<dbReference type="RefSeq" id="WP_198538267.1">
    <property type="nucleotide sequence ID" value="NZ_MVBD01000009.1"/>
</dbReference>
<dbReference type="EMBL" id="JBHRTS010000009">
    <property type="protein sequence ID" value="MFC3195638.1"/>
    <property type="molecule type" value="Genomic_DNA"/>
</dbReference>
<sequence length="209" mass="24531">MKYLLMTVLLLSFNAESAKMYKWVDENGKVHYSDRVPPDQVKHARQELSAQGVVKEEVDRALTPEERAARAAEIKQQKELEEQKRLEVERLEAERKQLLRSYSSADQIKRLKSERINALQRNIQMAEENLVIQQKNEQDLMRRAADKERSGEVVSDNFLNQMQQVKDQIEYQKQFIIDKTAEIETTKTKYDHELAKYLEYTEGHGQSDS</sequence>